<dbReference type="KEGG" id="gfs:119635512"/>
<gene>
    <name evidence="3" type="primary">LOC119635512</name>
</gene>
<evidence type="ECO:0000313" key="2">
    <source>
        <dbReference type="Proteomes" id="UP000092443"/>
    </source>
</evidence>
<protein>
    <submittedName>
        <fullName evidence="3">Uncharacterized protein LOC119635512</fullName>
    </submittedName>
</protein>
<dbReference type="Proteomes" id="UP000092443">
    <property type="component" value="Unplaced"/>
</dbReference>
<dbReference type="GeneID" id="119635512"/>
<name>A0A9C6DPE3_9MUSC</name>
<evidence type="ECO:0000256" key="1">
    <source>
        <dbReference type="SAM" id="MobiDB-lite"/>
    </source>
</evidence>
<reference evidence="3" key="1">
    <citation type="submission" date="2025-08" db="UniProtKB">
        <authorList>
            <consortium name="RefSeq"/>
        </authorList>
    </citation>
    <scope>IDENTIFICATION</scope>
    <source>
        <tissue evidence="3">Whole body pupa</tissue>
    </source>
</reference>
<feature type="region of interest" description="Disordered" evidence="1">
    <location>
        <begin position="1"/>
        <end position="26"/>
    </location>
</feature>
<accession>A0A9C6DPE3</accession>
<organism evidence="2 3">
    <name type="scientific">Glossina fuscipes</name>
    <dbReference type="NCBI Taxonomy" id="7396"/>
    <lineage>
        <taxon>Eukaryota</taxon>
        <taxon>Metazoa</taxon>
        <taxon>Ecdysozoa</taxon>
        <taxon>Arthropoda</taxon>
        <taxon>Hexapoda</taxon>
        <taxon>Insecta</taxon>
        <taxon>Pterygota</taxon>
        <taxon>Neoptera</taxon>
        <taxon>Endopterygota</taxon>
        <taxon>Diptera</taxon>
        <taxon>Brachycera</taxon>
        <taxon>Muscomorpha</taxon>
        <taxon>Hippoboscoidea</taxon>
        <taxon>Glossinidae</taxon>
        <taxon>Glossina</taxon>
    </lineage>
</organism>
<proteinExistence type="predicted"/>
<evidence type="ECO:0000313" key="3">
    <source>
        <dbReference type="RefSeq" id="XP_037886265.1"/>
    </source>
</evidence>
<feature type="compositionally biased region" description="Polar residues" evidence="1">
    <location>
        <begin position="1"/>
        <end position="20"/>
    </location>
</feature>
<sequence>MELANKSNNYNNITDRSNSKNSHHLCETPTRLFSPVIFVANLMFTGRQNKTKIEKVMQRQQQPRAQEKPLRQRKHSPQDAQAHTPKEPPKYRYPQPPEKINPSLHRTSDIPMPMRYRTSARKSS</sequence>
<keyword evidence="2" id="KW-1185">Reference proteome</keyword>
<dbReference type="AlphaFoldDB" id="A0A9C6DPE3"/>
<dbReference type="RefSeq" id="XP_037886265.1">
    <property type="nucleotide sequence ID" value="XM_038030337.1"/>
</dbReference>
<feature type="region of interest" description="Disordered" evidence="1">
    <location>
        <begin position="51"/>
        <end position="124"/>
    </location>
</feature>